<comment type="caution">
    <text evidence="8">The sequence shown here is derived from an EMBL/GenBank/DDBJ whole genome shotgun (WGS) entry which is preliminary data.</text>
</comment>
<feature type="transmembrane region" description="Helical" evidence="6">
    <location>
        <begin position="262"/>
        <end position="281"/>
    </location>
</feature>
<proteinExistence type="inferred from homology"/>
<keyword evidence="9" id="KW-1185">Reference proteome</keyword>
<feature type="transmembrane region" description="Helical" evidence="6">
    <location>
        <begin position="287"/>
        <end position="305"/>
    </location>
</feature>
<evidence type="ECO:0000313" key="9">
    <source>
        <dbReference type="Proteomes" id="UP000033632"/>
    </source>
</evidence>
<feature type="transmembrane region" description="Helical" evidence="6">
    <location>
        <begin position="173"/>
        <end position="193"/>
    </location>
</feature>
<sequence length="325" mass="34205">MSAPASSSPHLPGPPDGRASVMRGIGLKVASVAVFVLMMSLLKAAEGVPPGQLVFFRSFFAIFPIAVFLAWRGQLVDGLKTANPGGHFMRGIIGTVSMGLNFVALTSLPLPEATSIGYAAPLIIVALSAIILKERVWLYRWSAVVIGLIGVLIVMWPRLTLFSDGSPAGHREMIGAAAAFLGACCAAFAMLQVRRLVMSEKTATIVIYFSLTSSVLALVTLPFGWVWPTPQQAALLVGAGFAGGVAQILLTSSYRHADMSIIAPFEYASLILAIIVGYAVFAEVPTIEMLVGGVIVVGSGIFVIVREHQLGLARAKAKEASTPQG</sequence>
<comment type="similarity">
    <text evidence="2">Belongs to the drug/metabolite transporter (DMT) superfamily. 10 TMS drug/metabolite exporter (DME) (TC 2.A.7.3) family.</text>
</comment>
<dbReference type="Pfam" id="PF00892">
    <property type="entry name" value="EamA"/>
    <property type="match status" value="2"/>
</dbReference>
<accession>A0A0F5FS66</accession>
<evidence type="ECO:0000259" key="7">
    <source>
        <dbReference type="Pfam" id="PF00892"/>
    </source>
</evidence>
<dbReference type="InterPro" id="IPR037185">
    <property type="entry name" value="EmrE-like"/>
</dbReference>
<evidence type="ECO:0000256" key="2">
    <source>
        <dbReference type="ARBA" id="ARBA00009853"/>
    </source>
</evidence>
<feature type="domain" description="EamA" evidence="7">
    <location>
        <begin position="24"/>
        <end position="155"/>
    </location>
</feature>
<keyword evidence="3 6" id="KW-0812">Transmembrane</keyword>
<feature type="transmembrane region" description="Helical" evidence="6">
    <location>
        <begin position="54"/>
        <end position="71"/>
    </location>
</feature>
<dbReference type="GO" id="GO:0016020">
    <property type="term" value="C:membrane"/>
    <property type="evidence" value="ECO:0007669"/>
    <property type="project" value="UniProtKB-SubCell"/>
</dbReference>
<protein>
    <submittedName>
        <fullName evidence="8">Membrane protein</fullName>
    </submittedName>
</protein>
<dbReference type="InterPro" id="IPR000620">
    <property type="entry name" value="EamA_dom"/>
</dbReference>
<evidence type="ECO:0000256" key="6">
    <source>
        <dbReference type="SAM" id="Phobius"/>
    </source>
</evidence>
<evidence type="ECO:0000313" key="8">
    <source>
        <dbReference type="EMBL" id="KKB11430.1"/>
    </source>
</evidence>
<evidence type="ECO:0000256" key="4">
    <source>
        <dbReference type="ARBA" id="ARBA00022989"/>
    </source>
</evidence>
<dbReference type="PATRIC" id="fig|443610.3.peg.786"/>
<dbReference type="Proteomes" id="UP000033632">
    <property type="component" value="Unassembled WGS sequence"/>
</dbReference>
<keyword evidence="5 6" id="KW-0472">Membrane</keyword>
<feature type="transmembrane region" description="Helical" evidence="6">
    <location>
        <begin position="205"/>
        <end position="227"/>
    </location>
</feature>
<feature type="transmembrane region" description="Helical" evidence="6">
    <location>
        <begin position="116"/>
        <end position="132"/>
    </location>
</feature>
<gene>
    <name evidence="8" type="ORF">VE25_12725</name>
</gene>
<organism evidence="8 9">
    <name type="scientific">Devosia geojensis</name>
    <dbReference type="NCBI Taxonomy" id="443610"/>
    <lineage>
        <taxon>Bacteria</taxon>
        <taxon>Pseudomonadati</taxon>
        <taxon>Pseudomonadota</taxon>
        <taxon>Alphaproteobacteria</taxon>
        <taxon>Hyphomicrobiales</taxon>
        <taxon>Devosiaceae</taxon>
        <taxon>Devosia</taxon>
    </lineage>
</organism>
<dbReference type="PANTHER" id="PTHR22911">
    <property type="entry name" value="ACYL-MALONYL CONDENSING ENZYME-RELATED"/>
    <property type="match status" value="1"/>
</dbReference>
<feature type="transmembrane region" description="Helical" evidence="6">
    <location>
        <begin position="233"/>
        <end position="250"/>
    </location>
</feature>
<feature type="domain" description="EamA" evidence="7">
    <location>
        <begin position="174"/>
        <end position="304"/>
    </location>
</feature>
<dbReference type="EMBL" id="JZEX01000117">
    <property type="protein sequence ID" value="KKB11430.1"/>
    <property type="molecule type" value="Genomic_DNA"/>
</dbReference>
<dbReference type="SUPFAM" id="SSF103481">
    <property type="entry name" value="Multidrug resistance efflux transporter EmrE"/>
    <property type="match status" value="2"/>
</dbReference>
<name>A0A0F5FS66_9HYPH</name>
<comment type="subcellular location">
    <subcellularLocation>
        <location evidence="1">Membrane</location>
        <topology evidence="1">Multi-pass membrane protein</topology>
    </subcellularLocation>
</comment>
<evidence type="ECO:0000256" key="3">
    <source>
        <dbReference type="ARBA" id="ARBA00022692"/>
    </source>
</evidence>
<dbReference type="AlphaFoldDB" id="A0A0F5FS66"/>
<keyword evidence="4 6" id="KW-1133">Transmembrane helix</keyword>
<dbReference type="PANTHER" id="PTHR22911:SF6">
    <property type="entry name" value="SOLUTE CARRIER FAMILY 35 MEMBER G1"/>
    <property type="match status" value="1"/>
</dbReference>
<feature type="transmembrane region" description="Helical" evidence="6">
    <location>
        <begin position="139"/>
        <end position="161"/>
    </location>
</feature>
<feature type="transmembrane region" description="Helical" evidence="6">
    <location>
        <begin position="21"/>
        <end position="42"/>
    </location>
</feature>
<reference evidence="8 9" key="1">
    <citation type="submission" date="2015-03" db="EMBL/GenBank/DDBJ databases">
        <authorList>
            <person name="Hassan Y.I."/>
            <person name="Lepp D."/>
            <person name="Li X.-Z."/>
            <person name="Zhou T."/>
        </authorList>
    </citation>
    <scope>NUCLEOTIDE SEQUENCE [LARGE SCALE GENOMIC DNA]</scope>
    <source>
        <strain evidence="8 9">BD-c194</strain>
    </source>
</reference>
<evidence type="ECO:0000256" key="5">
    <source>
        <dbReference type="ARBA" id="ARBA00023136"/>
    </source>
</evidence>
<evidence type="ECO:0000256" key="1">
    <source>
        <dbReference type="ARBA" id="ARBA00004141"/>
    </source>
</evidence>